<dbReference type="STRING" id="1355015.LK06_028270"/>
<dbReference type="AlphaFoldDB" id="A0A221P5P5"/>
<proteinExistence type="predicted"/>
<sequence>MTVTETCTTAGALKRLSDEGASVRLDGLSPGGYARARARLAAVEQLGISSDDARQVEERGSTTFEAAWQDLLGAVAESLDNKGVDPR</sequence>
<dbReference type="KEGG" id="splu:LK06_028270"/>
<keyword evidence="2" id="KW-1185">Reference proteome</keyword>
<gene>
    <name evidence="1" type="ORF">LK07_29440</name>
</gene>
<protein>
    <submittedName>
        <fullName evidence="1">Uncharacterized protein</fullName>
    </submittedName>
</protein>
<reference evidence="1 2" key="1">
    <citation type="submission" date="2017-07" db="EMBL/GenBank/DDBJ databases">
        <title>Genome sequence of Streptomyces pluripotens MUSC 137T.</title>
        <authorList>
            <person name="Ser H.-L."/>
            <person name="Lee L.-H."/>
        </authorList>
    </citation>
    <scope>NUCLEOTIDE SEQUENCE [LARGE SCALE GENOMIC DNA]</scope>
    <source>
        <strain evidence="1 2">MUSC 137</strain>
    </source>
</reference>
<evidence type="ECO:0000313" key="1">
    <source>
        <dbReference type="EMBL" id="ASN27472.1"/>
    </source>
</evidence>
<dbReference type="RefSeq" id="WP_039655397.1">
    <property type="nucleotide sequence ID" value="NZ_CP021080.1"/>
</dbReference>
<organism evidence="1 2">
    <name type="scientific">Streptomyces pluripotens</name>
    <dbReference type="NCBI Taxonomy" id="1355015"/>
    <lineage>
        <taxon>Bacteria</taxon>
        <taxon>Bacillati</taxon>
        <taxon>Actinomycetota</taxon>
        <taxon>Actinomycetes</taxon>
        <taxon>Kitasatosporales</taxon>
        <taxon>Streptomycetaceae</taxon>
        <taxon>Streptomyces</taxon>
    </lineage>
</organism>
<name>A0A221P5P5_9ACTN</name>
<evidence type="ECO:0000313" key="2">
    <source>
        <dbReference type="Proteomes" id="UP000031501"/>
    </source>
</evidence>
<accession>A0A221P5P5</accession>
<dbReference type="EMBL" id="CP022433">
    <property type="protein sequence ID" value="ASN27472.1"/>
    <property type="molecule type" value="Genomic_DNA"/>
</dbReference>
<dbReference type="Proteomes" id="UP000031501">
    <property type="component" value="Chromosome"/>
</dbReference>